<organism evidence="1 2">
    <name type="scientific">Meinhardsimonia xiamenensis</name>
    <dbReference type="NCBI Taxonomy" id="990712"/>
    <lineage>
        <taxon>Bacteria</taxon>
        <taxon>Pseudomonadati</taxon>
        <taxon>Pseudomonadota</taxon>
        <taxon>Alphaproteobacteria</taxon>
        <taxon>Rhodobacterales</taxon>
        <taxon>Paracoccaceae</taxon>
        <taxon>Meinhardsimonia</taxon>
    </lineage>
</organism>
<proteinExistence type="predicted"/>
<dbReference type="STRING" id="990712.SAMN05216257_105118"/>
<dbReference type="Proteomes" id="UP000199328">
    <property type="component" value="Unassembled WGS sequence"/>
</dbReference>
<evidence type="ECO:0000313" key="2">
    <source>
        <dbReference type="Proteomes" id="UP000199328"/>
    </source>
</evidence>
<name>A0A1G9FBJ7_9RHOB</name>
<reference evidence="2" key="1">
    <citation type="submission" date="2016-10" db="EMBL/GenBank/DDBJ databases">
        <authorList>
            <person name="Varghese N."/>
            <person name="Submissions S."/>
        </authorList>
    </citation>
    <scope>NUCLEOTIDE SEQUENCE [LARGE SCALE GENOMIC DNA]</scope>
    <source>
        <strain evidence="2">CGMCC 1.10789</strain>
    </source>
</reference>
<gene>
    <name evidence="1" type="ORF">SAMN05216257_105118</name>
</gene>
<dbReference type="AlphaFoldDB" id="A0A1G9FBJ7"/>
<sequence>MGLMETASRLIAKHGQAATLLRPGPGTRDAYGQYIPGPDIEYPVTVLAATYAVEMQLIAGGFLEVGDQRLFLSAEGLTVTPSTTDRLRIGGQVFRTIRVSPLAPAGEVIFWELQVRDE</sequence>
<accession>A0A1G9FBJ7</accession>
<protein>
    <submittedName>
        <fullName evidence="1">Uncharacterized protein</fullName>
    </submittedName>
</protein>
<dbReference type="OrthoDB" id="7205619at2"/>
<evidence type="ECO:0000313" key="1">
    <source>
        <dbReference type="EMBL" id="SDK85720.1"/>
    </source>
</evidence>
<dbReference type="EMBL" id="FNFV01000005">
    <property type="protein sequence ID" value="SDK85720.1"/>
    <property type="molecule type" value="Genomic_DNA"/>
</dbReference>
<dbReference type="RefSeq" id="WP_092500715.1">
    <property type="nucleotide sequence ID" value="NZ_FNFV01000005.1"/>
</dbReference>
<keyword evidence="2" id="KW-1185">Reference proteome</keyword>